<dbReference type="Proteomes" id="UP001151760">
    <property type="component" value="Unassembled WGS sequence"/>
</dbReference>
<sequence length="343" mass="39931">MTTLADKSLLSGGDNKPPMLEKHLYDSWKSRMELYMMNRPHGRMILASVEKGPLVWPSITEDGVTRLKEYVELTPAEAIQADCDIKAINIILQGLPTEIYALVSQHRVAKDLWEKIKLLMQGTSLTKQERECKLYDEFDKFTYKKGESLHEYYLRFTLLLNDMNIYKMPLEQFQVNTKFLNTLPDEWSKFVTDVKLVKDLHTTNVDQLHAYLQQHERHANEVRLMHERNSDPLALVASHQLTQPAYQSHLHTHPKSLSQLHVSPYQSSQFVTPYQTQQFTTNQSTPLSITYPSNEYQSTVHHNVYSPQPSIPQVIYFPQKAYQHTDLEFSHQLRLVCSRDPES</sequence>
<dbReference type="EMBL" id="BQNB010012641">
    <property type="protein sequence ID" value="GJT06117.1"/>
    <property type="molecule type" value="Genomic_DNA"/>
</dbReference>
<protein>
    <recommendedName>
        <fullName evidence="3">Integrase, catalytic region, zinc finger, CCHC-type, peptidase aspartic, catalytic</fullName>
    </recommendedName>
</protein>
<evidence type="ECO:0000313" key="2">
    <source>
        <dbReference type="Proteomes" id="UP001151760"/>
    </source>
</evidence>
<reference evidence="1" key="2">
    <citation type="submission" date="2022-01" db="EMBL/GenBank/DDBJ databases">
        <authorList>
            <person name="Yamashiro T."/>
            <person name="Shiraishi A."/>
            <person name="Satake H."/>
            <person name="Nakayama K."/>
        </authorList>
    </citation>
    <scope>NUCLEOTIDE SEQUENCE</scope>
</reference>
<evidence type="ECO:0000313" key="1">
    <source>
        <dbReference type="EMBL" id="GJT06117.1"/>
    </source>
</evidence>
<dbReference type="Pfam" id="PF14223">
    <property type="entry name" value="Retrotran_gag_2"/>
    <property type="match status" value="1"/>
</dbReference>
<gene>
    <name evidence="1" type="ORF">Tco_0840579</name>
</gene>
<keyword evidence="2" id="KW-1185">Reference proteome</keyword>
<dbReference type="PANTHER" id="PTHR35317:SF23">
    <property type="entry name" value="OS04G0629600 PROTEIN"/>
    <property type="match status" value="1"/>
</dbReference>
<evidence type="ECO:0008006" key="3">
    <source>
        <dbReference type="Google" id="ProtNLM"/>
    </source>
</evidence>
<reference evidence="1" key="1">
    <citation type="journal article" date="2022" name="Int. J. Mol. Sci.">
        <title>Draft Genome of Tanacetum Coccineum: Genomic Comparison of Closely Related Tanacetum-Family Plants.</title>
        <authorList>
            <person name="Yamashiro T."/>
            <person name="Shiraishi A."/>
            <person name="Nakayama K."/>
            <person name="Satake H."/>
        </authorList>
    </citation>
    <scope>NUCLEOTIDE SEQUENCE</scope>
</reference>
<comment type="caution">
    <text evidence="1">The sequence shown here is derived from an EMBL/GenBank/DDBJ whole genome shotgun (WGS) entry which is preliminary data.</text>
</comment>
<name>A0ABQ5AWY4_9ASTR</name>
<proteinExistence type="predicted"/>
<accession>A0ABQ5AWY4</accession>
<organism evidence="1 2">
    <name type="scientific">Tanacetum coccineum</name>
    <dbReference type="NCBI Taxonomy" id="301880"/>
    <lineage>
        <taxon>Eukaryota</taxon>
        <taxon>Viridiplantae</taxon>
        <taxon>Streptophyta</taxon>
        <taxon>Embryophyta</taxon>
        <taxon>Tracheophyta</taxon>
        <taxon>Spermatophyta</taxon>
        <taxon>Magnoliopsida</taxon>
        <taxon>eudicotyledons</taxon>
        <taxon>Gunneridae</taxon>
        <taxon>Pentapetalae</taxon>
        <taxon>asterids</taxon>
        <taxon>campanulids</taxon>
        <taxon>Asterales</taxon>
        <taxon>Asteraceae</taxon>
        <taxon>Asteroideae</taxon>
        <taxon>Anthemideae</taxon>
        <taxon>Anthemidinae</taxon>
        <taxon>Tanacetum</taxon>
    </lineage>
</organism>
<dbReference type="PANTHER" id="PTHR35317">
    <property type="entry name" value="OS04G0629600 PROTEIN"/>
    <property type="match status" value="1"/>
</dbReference>